<dbReference type="AlphaFoldDB" id="A0A642EP44"/>
<evidence type="ECO:0000259" key="1">
    <source>
        <dbReference type="Pfam" id="PF01548"/>
    </source>
</evidence>
<gene>
    <name evidence="2" type="ORF">F3B44_23640</name>
</gene>
<dbReference type="Pfam" id="PF01548">
    <property type="entry name" value="DEDD_Tnp_IS110"/>
    <property type="match status" value="1"/>
</dbReference>
<organism evidence="2 3">
    <name type="scientific">Bacteroides fragilis</name>
    <dbReference type="NCBI Taxonomy" id="817"/>
    <lineage>
        <taxon>Bacteria</taxon>
        <taxon>Pseudomonadati</taxon>
        <taxon>Bacteroidota</taxon>
        <taxon>Bacteroidia</taxon>
        <taxon>Bacteroidales</taxon>
        <taxon>Bacteroidaceae</taxon>
        <taxon>Bacteroides</taxon>
    </lineage>
</organism>
<dbReference type="PANTHER" id="PTHR33055">
    <property type="entry name" value="TRANSPOSASE FOR INSERTION SEQUENCE ELEMENT IS1111A"/>
    <property type="match status" value="1"/>
</dbReference>
<accession>A0A642EP44</accession>
<reference evidence="2 3" key="1">
    <citation type="journal article" date="2019" name="Nat. Med.">
        <title>A library of human gut bacterial isolates paired with longitudinal multiomics data enables mechanistic microbiome research.</title>
        <authorList>
            <person name="Poyet M."/>
            <person name="Groussin M."/>
            <person name="Gibbons S.M."/>
            <person name="Avila-Pacheco J."/>
            <person name="Jiang X."/>
            <person name="Kearney S.M."/>
            <person name="Perrotta A.R."/>
            <person name="Berdy B."/>
            <person name="Zhao S."/>
            <person name="Lieberman T.D."/>
            <person name="Swanson P.K."/>
            <person name="Smith M."/>
            <person name="Roesemann S."/>
            <person name="Alexander J.E."/>
            <person name="Rich S.A."/>
            <person name="Livny J."/>
            <person name="Vlamakis H."/>
            <person name="Clish C."/>
            <person name="Bullock K."/>
            <person name="Deik A."/>
            <person name="Scott J."/>
            <person name="Pierce K.A."/>
            <person name="Xavier R.J."/>
            <person name="Alm E.J."/>
        </authorList>
    </citation>
    <scope>NUCLEOTIDE SEQUENCE [LARGE SCALE GENOMIC DNA]</scope>
    <source>
        <strain evidence="2 3">BIOML-A106</strain>
    </source>
</reference>
<feature type="domain" description="Transposase IS110-like N-terminal" evidence="1">
    <location>
        <begin position="7"/>
        <end position="113"/>
    </location>
</feature>
<protein>
    <submittedName>
        <fullName evidence="2">IS110 family transposase</fullName>
    </submittedName>
</protein>
<proteinExistence type="predicted"/>
<evidence type="ECO:0000313" key="3">
    <source>
        <dbReference type="Proteomes" id="UP000479773"/>
    </source>
</evidence>
<dbReference type="EMBL" id="VWEQ01000053">
    <property type="protein sequence ID" value="KAA4747017.1"/>
    <property type="molecule type" value="Genomic_DNA"/>
</dbReference>
<dbReference type="GO" id="GO:0003677">
    <property type="term" value="F:DNA binding"/>
    <property type="evidence" value="ECO:0007669"/>
    <property type="project" value="InterPro"/>
</dbReference>
<dbReference type="InterPro" id="IPR002525">
    <property type="entry name" value="Transp_IS110-like_N"/>
</dbReference>
<sequence>MENFYFIGVDVSKKKLDFCVMFEGKVVHEEEAANHQSAIMSLLRHLEEDYGINNGQMLVCAEHTGQYTFPLACACKAVECRLWLENPAEIKYSSGVQRRKNDKVDARRIASIPAVFRTRCSTINVLRKRSSYICTYISNCPTSACVRGRVFNSNST</sequence>
<name>A0A642EP44_BACFG</name>
<dbReference type="PANTHER" id="PTHR33055:SF3">
    <property type="entry name" value="PUTATIVE TRANSPOSASE FOR IS117-RELATED"/>
    <property type="match status" value="1"/>
</dbReference>
<dbReference type="GO" id="GO:0004803">
    <property type="term" value="F:transposase activity"/>
    <property type="evidence" value="ECO:0007669"/>
    <property type="project" value="InterPro"/>
</dbReference>
<comment type="caution">
    <text evidence="2">The sequence shown here is derived from an EMBL/GenBank/DDBJ whole genome shotgun (WGS) entry which is preliminary data.</text>
</comment>
<dbReference type="InterPro" id="IPR047650">
    <property type="entry name" value="Transpos_IS110"/>
</dbReference>
<dbReference type="Proteomes" id="UP000479773">
    <property type="component" value="Unassembled WGS sequence"/>
</dbReference>
<evidence type="ECO:0000313" key="2">
    <source>
        <dbReference type="EMBL" id="KAA4747017.1"/>
    </source>
</evidence>
<dbReference type="GO" id="GO:0006313">
    <property type="term" value="P:DNA transposition"/>
    <property type="evidence" value="ECO:0007669"/>
    <property type="project" value="InterPro"/>
</dbReference>